<organism evidence="4 5">
    <name type="scientific">Actinoplanes philippinensis</name>
    <dbReference type="NCBI Taxonomy" id="35752"/>
    <lineage>
        <taxon>Bacteria</taxon>
        <taxon>Bacillati</taxon>
        <taxon>Actinomycetota</taxon>
        <taxon>Actinomycetes</taxon>
        <taxon>Micromonosporales</taxon>
        <taxon>Micromonosporaceae</taxon>
        <taxon>Actinoplanes</taxon>
    </lineage>
</organism>
<dbReference type="RefSeq" id="WP_093620121.1">
    <property type="nucleotide sequence ID" value="NZ_BOMT01000082.1"/>
</dbReference>
<feature type="transmembrane region" description="Helical" evidence="2">
    <location>
        <begin position="213"/>
        <end position="235"/>
    </location>
</feature>
<evidence type="ECO:0000313" key="5">
    <source>
        <dbReference type="Proteomes" id="UP000199645"/>
    </source>
</evidence>
<keyword evidence="2" id="KW-0472">Membrane</keyword>
<dbReference type="AlphaFoldDB" id="A0A1I2JZ26"/>
<feature type="signal peptide" evidence="3">
    <location>
        <begin position="1"/>
        <end position="22"/>
    </location>
</feature>
<dbReference type="OrthoDB" id="3386003at2"/>
<keyword evidence="2" id="KW-1133">Transmembrane helix</keyword>
<proteinExistence type="predicted"/>
<dbReference type="EMBL" id="FONV01000014">
    <property type="protein sequence ID" value="SFF59419.1"/>
    <property type="molecule type" value="Genomic_DNA"/>
</dbReference>
<evidence type="ECO:0000256" key="2">
    <source>
        <dbReference type="SAM" id="Phobius"/>
    </source>
</evidence>
<gene>
    <name evidence="4" type="ORF">SAMN05421541_114162</name>
</gene>
<dbReference type="Pfam" id="PF03752">
    <property type="entry name" value="ALF"/>
    <property type="match status" value="1"/>
</dbReference>
<keyword evidence="2" id="KW-0812">Transmembrane</keyword>
<name>A0A1I2JZ26_9ACTN</name>
<keyword evidence="3" id="KW-0732">Signal</keyword>
<accession>A0A1I2JZ26</accession>
<feature type="chain" id="PRO_5039406594" evidence="3">
    <location>
        <begin position="23"/>
        <end position="245"/>
    </location>
</feature>
<dbReference type="Proteomes" id="UP000199645">
    <property type="component" value="Unassembled WGS sequence"/>
</dbReference>
<feature type="region of interest" description="Disordered" evidence="1">
    <location>
        <begin position="163"/>
        <end position="208"/>
    </location>
</feature>
<dbReference type="NCBIfam" id="TIGR01167">
    <property type="entry name" value="LPXTG_anchor"/>
    <property type="match status" value="1"/>
</dbReference>
<evidence type="ECO:0000313" key="4">
    <source>
        <dbReference type="EMBL" id="SFF59419.1"/>
    </source>
</evidence>
<evidence type="ECO:0000256" key="3">
    <source>
        <dbReference type="SAM" id="SignalP"/>
    </source>
</evidence>
<dbReference type="STRING" id="35752.SAMN05421541_114162"/>
<feature type="compositionally biased region" description="Low complexity" evidence="1">
    <location>
        <begin position="167"/>
        <end position="194"/>
    </location>
</feature>
<dbReference type="InterPro" id="IPR005506">
    <property type="entry name" value="DUF312_ALF"/>
</dbReference>
<protein>
    <submittedName>
        <fullName evidence="4">LPXTG-motif cell wall anchor domain-containing protein</fullName>
    </submittedName>
</protein>
<reference evidence="4 5" key="1">
    <citation type="submission" date="2016-10" db="EMBL/GenBank/DDBJ databases">
        <authorList>
            <person name="de Groot N.N."/>
        </authorList>
    </citation>
    <scope>NUCLEOTIDE SEQUENCE [LARGE SCALE GENOMIC DNA]</scope>
    <source>
        <strain evidence="4 5">DSM 43019</strain>
    </source>
</reference>
<keyword evidence="5" id="KW-1185">Reference proteome</keyword>
<evidence type="ECO:0000256" key="1">
    <source>
        <dbReference type="SAM" id="MobiDB-lite"/>
    </source>
</evidence>
<sequence length="245" mass="25035">MIKKISAGALMALALLIPAAPAAAGAETPVLNEACQPVQPKVFQDFRELITIDLDTANAGEVRVLAYRLLEEAKAESFIVLPEEIEKKLGGTEEDLRAFLKDRVLTSWMHALRISVGWTMTNGGTNVKAAANKTLDDGSYEALLAYLNKGVYAARALDCAAQPSPSPSVKPSVTPGTTPSATVTASPSVTASAGAGAGEDDGGEGGGLPVTGAAAGTVAGVGGALLALGAAGYVIGRRRRSRFEA</sequence>